<keyword evidence="4" id="KW-0489">Methyltransferase</keyword>
<evidence type="ECO:0000256" key="3">
    <source>
        <dbReference type="ARBA" id="ARBA00022490"/>
    </source>
</evidence>
<keyword evidence="8" id="KW-1185">Reference proteome</keyword>
<dbReference type="GO" id="GO:0032259">
    <property type="term" value="P:methylation"/>
    <property type="evidence" value="ECO:0007669"/>
    <property type="project" value="UniProtKB-KW"/>
</dbReference>
<keyword evidence="6" id="KW-0539">Nucleus</keyword>
<dbReference type="GO" id="GO:0005634">
    <property type="term" value="C:nucleus"/>
    <property type="evidence" value="ECO:0007669"/>
    <property type="project" value="UniProtKB-SubCell"/>
</dbReference>
<dbReference type="OMA" id="IPCHIVD"/>
<reference evidence="7 8" key="1">
    <citation type="submission" date="2020-04" db="EMBL/GenBank/DDBJ databases">
        <title>Plant Genome Project.</title>
        <authorList>
            <person name="Zhang R.-G."/>
        </authorList>
    </citation>
    <scope>NUCLEOTIDE SEQUENCE [LARGE SCALE GENOMIC DNA]</scope>
    <source>
        <strain evidence="7">YNK0</strain>
        <tissue evidence="7">Leaf</tissue>
    </source>
</reference>
<evidence type="ECO:0000256" key="4">
    <source>
        <dbReference type="ARBA" id="ARBA00022603"/>
    </source>
</evidence>
<protein>
    <submittedName>
        <fullName evidence="7">Uncharacterized protein</fullName>
    </submittedName>
</protein>
<dbReference type="PANTHER" id="PTHR13539">
    <property type="entry name" value="CALMODULIN-LYSINE N-METHYLTRANSFERASE"/>
    <property type="match status" value="1"/>
</dbReference>
<accession>A0A835DM87</accession>
<organism evidence="7 8">
    <name type="scientific">Tetracentron sinense</name>
    <name type="common">Spur-leaf</name>
    <dbReference type="NCBI Taxonomy" id="13715"/>
    <lineage>
        <taxon>Eukaryota</taxon>
        <taxon>Viridiplantae</taxon>
        <taxon>Streptophyta</taxon>
        <taxon>Embryophyta</taxon>
        <taxon>Tracheophyta</taxon>
        <taxon>Spermatophyta</taxon>
        <taxon>Magnoliopsida</taxon>
        <taxon>Trochodendrales</taxon>
        <taxon>Trochodendraceae</taxon>
        <taxon>Tetracentron</taxon>
    </lineage>
</organism>
<evidence type="ECO:0000256" key="2">
    <source>
        <dbReference type="ARBA" id="ARBA00004496"/>
    </source>
</evidence>
<proteinExistence type="predicted"/>
<comment type="subcellular location">
    <subcellularLocation>
        <location evidence="2">Cytoplasm</location>
    </subcellularLocation>
    <subcellularLocation>
        <location evidence="1">Nucleus</location>
    </subcellularLocation>
</comment>
<name>A0A835DM87_TETSI</name>
<evidence type="ECO:0000313" key="7">
    <source>
        <dbReference type="EMBL" id="KAF8405392.1"/>
    </source>
</evidence>
<evidence type="ECO:0000256" key="5">
    <source>
        <dbReference type="ARBA" id="ARBA00022679"/>
    </source>
</evidence>
<comment type="caution">
    <text evidence="7">The sequence shown here is derived from an EMBL/GenBank/DDBJ whole genome shotgun (WGS) entry which is preliminary data.</text>
</comment>
<dbReference type="GO" id="GO:0018025">
    <property type="term" value="F:calmodulin-lysine N-methyltransferase activity"/>
    <property type="evidence" value="ECO:0007669"/>
    <property type="project" value="InterPro"/>
</dbReference>
<dbReference type="GO" id="GO:0005737">
    <property type="term" value="C:cytoplasm"/>
    <property type="evidence" value="ECO:0007669"/>
    <property type="project" value="UniProtKB-SubCell"/>
</dbReference>
<evidence type="ECO:0000313" key="8">
    <source>
        <dbReference type="Proteomes" id="UP000655225"/>
    </source>
</evidence>
<keyword evidence="5" id="KW-0808">Transferase</keyword>
<dbReference type="EMBL" id="JABCRI010000006">
    <property type="protein sequence ID" value="KAF8405392.1"/>
    <property type="molecule type" value="Genomic_DNA"/>
</dbReference>
<sequence>MENTRISTSTAKASALRWGILRQAFLARRSSESDHQSQIGINRISRKTAHGFNLTSCSLMTGYNEEDSGSMLKLNCLDGTRAARVCYTLPIDGSPKLVLM</sequence>
<keyword evidence="3" id="KW-0963">Cytoplasm</keyword>
<dbReference type="OrthoDB" id="413520at2759"/>
<evidence type="ECO:0000256" key="6">
    <source>
        <dbReference type="ARBA" id="ARBA00023242"/>
    </source>
</evidence>
<evidence type="ECO:0000256" key="1">
    <source>
        <dbReference type="ARBA" id="ARBA00004123"/>
    </source>
</evidence>
<gene>
    <name evidence="7" type="ORF">HHK36_010297</name>
</gene>
<dbReference type="AlphaFoldDB" id="A0A835DM87"/>
<dbReference type="Proteomes" id="UP000655225">
    <property type="component" value="Unassembled WGS sequence"/>
</dbReference>
<dbReference type="PANTHER" id="PTHR13539:SF3">
    <property type="entry name" value="CALMODULIN-LYSINE N-METHYLTRANSFERASE"/>
    <property type="match status" value="1"/>
</dbReference>
<dbReference type="InterPro" id="IPR025800">
    <property type="entry name" value="CaM-Lys-N-MeTrfase"/>
</dbReference>